<accession>A0A120MZ02</accession>
<dbReference type="KEGG" id="mgot:MgSA37_02941"/>
<dbReference type="OrthoDB" id="669738at2"/>
<proteinExistence type="predicted"/>
<dbReference type="SUPFAM" id="SSF160574">
    <property type="entry name" value="BT0923-like"/>
    <property type="match status" value="1"/>
</dbReference>
<sequence length="160" mass="17635">MKKIFLTIATAALFSVTVFAADGGKKANENTATASYYVQQEFNADFAGATSVVWTINKNVQKAEFLIDGTKKTAFYNLSGDFLGTTQTVSYKAIPAKSQKLIAEQYKEYTPVSVIVYQANEAINNDIDATSYFVDLKNDNHEVLVRVTGSGNLDFFKQVK</sequence>
<organism evidence="1 2">
    <name type="scientific">Mucilaginibacter gotjawali</name>
    <dbReference type="NCBI Taxonomy" id="1550579"/>
    <lineage>
        <taxon>Bacteria</taxon>
        <taxon>Pseudomonadati</taxon>
        <taxon>Bacteroidota</taxon>
        <taxon>Sphingobacteriia</taxon>
        <taxon>Sphingobacteriales</taxon>
        <taxon>Sphingobacteriaceae</taxon>
        <taxon>Mucilaginibacter</taxon>
    </lineage>
</organism>
<evidence type="ECO:0000313" key="2">
    <source>
        <dbReference type="Proteomes" id="UP000218263"/>
    </source>
</evidence>
<protein>
    <submittedName>
        <fullName evidence="1">Uncharacterized protein</fullName>
    </submittedName>
</protein>
<keyword evidence="2" id="KW-1185">Reference proteome</keyword>
<reference evidence="1 2" key="1">
    <citation type="submission" date="2015-12" db="EMBL/GenBank/DDBJ databases">
        <title>Genome sequence of Mucilaginibacter gotjawali.</title>
        <authorList>
            <person name="Lee J.S."/>
            <person name="Lee K.C."/>
            <person name="Kim K.K."/>
            <person name="Lee B.W."/>
        </authorList>
    </citation>
    <scope>NUCLEOTIDE SEQUENCE [LARGE SCALE GENOMIC DNA]</scope>
    <source>
        <strain evidence="1 2">SA3-7</strain>
    </source>
</reference>
<name>A0A120MZ02_9SPHI</name>
<dbReference type="RefSeq" id="WP_096352820.1">
    <property type="nucleotide sequence ID" value="NZ_AP017313.1"/>
</dbReference>
<evidence type="ECO:0000313" key="1">
    <source>
        <dbReference type="EMBL" id="BAU54763.1"/>
    </source>
</evidence>
<gene>
    <name evidence="1" type="ORF">MgSA37_02941</name>
</gene>
<dbReference type="AlphaFoldDB" id="A0A120MZ02"/>
<dbReference type="Gene3D" id="3.10.450.360">
    <property type="match status" value="1"/>
</dbReference>
<dbReference type="Proteomes" id="UP000218263">
    <property type="component" value="Chromosome"/>
</dbReference>
<dbReference type="EMBL" id="AP017313">
    <property type="protein sequence ID" value="BAU54763.1"/>
    <property type="molecule type" value="Genomic_DNA"/>
</dbReference>